<dbReference type="PROSITE" id="PS50001">
    <property type="entry name" value="SH2"/>
    <property type="match status" value="1"/>
</dbReference>
<dbReference type="Gene3D" id="3.30.505.10">
    <property type="entry name" value="SH2 domain"/>
    <property type="match status" value="1"/>
</dbReference>
<dbReference type="PANTHER" id="PTHR10155:SF32">
    <property type="entry name" value="LP02169P"/>
    <property type="match status" value="1"/>
</dbReference>
<keyword evidence="5" id="KW-1185">Reference proteome</keyword>
<dbReference type="SMART" id="SM00252">
    <property type="entry name" value="SH2"/>
    <property type="match status" value="1"/>
</dbReference>
<dbReference type="GO" id="GO:0046935">
    <property type="term" value="F:1-phosphatidylinositol-3-kinase regulator activity"/>
    <property type="evidence" value="ECO:0007669"/>
    <property type="project" value="TreeGrafter"/>
</dbReference>
<dbReference type="AlphaFoldDB" id="A0A9Q0M5T3"/>
<gene>
    <name evidence="4" type="ORF">RDWZM_006270</name>
</gene>
<dbReference type="Proteomes" id="UP001142055">
    <property type="component" value="Chromosome 2"/>
</dbReference>
<evidence type="ECO:0000256" key="1">
    <source>
        <dbReference type="ARBA" id="ARBA00022999"/>
    </source>
</evidence>
<dbReference type="Pfam" id="PF00017">
    <property type="entry name" value="SH2"/>
    <property type="match status" value="1"/>
</dbReference>
<dbReference type="GO" id="GO:0005942">
    <property type="term" value="C:phosphatidylinositol 3-kinase complex"/>
    <property type="evidence" value="ECO:0007669"/>
    <property type="project" value="TreeGrafter"/>
</dbReference>
<dbReference type="InterPro" id="IPR000980">
    <property type="entry name" value="SH2"/>
</dbReference>
<feature type="domain" description="SH2" evidence="3">
    <location>
        <begin position="129"/>
        <end position="209"/>
    </location>
</feature>
<dbReference type="PANTHER" id="PTHR10155">
    <property type="entry name" value="PHOSPHATIDYLINOSITOL 3-KINASE REGULATORY SUBUNIT"/>
    <property type="match status" value="1"/>
</dbReference>
<sequence length="309" mass="35395">MGRGQKESRVTISDPIRIETMTQSELIQMNGVIEVKPCIDDNPNETTNNDATDMFVATIDADKVNNEDEVDCVAVTNATQVASVDVDQKTSTIESSIEQVAILPVVTDDTNVNVSPSTETPEQLIHYPWFWGSITRKEAESLLRGQKDGTFLIRESSDKRFLYSLSFRSNGKTMHTRIELIDEHYYFYSNEPCSNRQHDGTRTLAELINAAMNQNNADNIFFYSRGLRNQTSLYTVSMNQPLSRWQYLLEYQYETNENKALQYMCKFVLNHSPNYKLKMTGKQCDSMPVDLQTFVNNLNYFPHKLSIAK</sequence>
<dbReference type="EMBL" id="JAPWDV010000002">
    <property type="protein sequence ID" value="KAJ6220458.1"/>
    <property type="molecule type" value="Genomic_DNA"/>
</dbReference>
<dbReference type="GO" id="GO:0046854">
    <property type="term" value="P:phosphatidylinositol phosphate biosynthetic process"/>
    <property type="evidence" value="ECO:0007669"/>
    <property type="project" value="TreeGrafter"/>
</dbReference>
<evidence type="ECO:0000313" key="5">
    <source>
        <dbReference type="Proteomes" id="UP001142055"/>
    </source>
</evidence>
<evidence type="ECO:0000256" key="2">
    <source>
        <dbReference type="PROSITE-ProRule" id="PRU00191"/>
    </source>
</evidence>
<accession>A0A9Q0M5T3</accession>
<comment type="caution">
    <text evidence="4">The sequence shown here is derived from an EMBL/GenBank/DDBJ whole genome shotgun (WGS) entry which is preliminary data.</text>
</comment>
<dbReference type="PRINTS" id="PR00401">
    <property type="entry name" value="SH2DOMAIN"/>
</dbReference>
<evidence type="ECO:0000313" key="4">
    <source>
        <dbReference type="EMBL" id="KAJ6220458.1"/>
    </source>
</evidence>
<proteinExistence type="predicted"/>
<reference evidence="4" key="1">
    <citation type="submission" date="2022-12" db="EMBL/GenBank/DDBJ databases">
        <title>Genome assemblies of Blomia tropicalis.</title>
        <authorList>
            <person name="Cui Y."/>
        </authorList>
    </citation>
    <scope>NUCLEOTIDE SEQUENCE</scope>
    <source>
        <tissue evidence="4">Adult mites</tissue>
    </source>
</reference>
<protein>
    <recommendedName>
        <fullName evidence="3">SH2 domain-containing protein</fullName>
    </recommendedName>
</protein>
<name>A0A9Q0M5T3_BLOTA</name>
<evidence type="ECO:0000259" key="3">
    <source>
        <dbReference type="PROSITE" id="PS50001"/>
    </source>
</evidence>
<organism evidence="4 5">
    <name type="scientific">Blomia tropicalis</name>
    <name type="common">Mite</name>
    <dbReference type="NCBI Taxonomy" id="40697"/>
    <lineage>
        <taxon>Eukaryota</taxon>
        <taxon>Metazoa</taxon>
        <taxon>Ecdysozoa</taxon>
        <taxon>Arthropoda</taxon>
        <taxon>Chelicerata</taxon>
        <taxon>Arachnida</taxon>
        <taxon>Acari</taxon>
        <taxon>Acariformes</taxon>
        <taxon>Sarcoptiformes</taxon>
        <taxon>Astigmata</taxon>
        <taxon>Glycyphagoidea</taxon>
        <taxon>Echimyopodidae</taxon>
        <taxon>Blomia</taxon>
    </lineage>
</organism>
<dbReference type="SUPFAM" id="SSF55550">
    <property type="entry name" value="SH2 domain"/>
    <property type="match status" value="1"/>
</dbReference>
<dbReference type="InterPro" id="IPR036860">
    <property type="entry name" value="SH2_dom_sf"/>
</dbReference>
<keyword evidence="1 2" id="KW-0727">SH2 domain</keyword>